<dbReference type="InterPro" id="IPR011051">
    <property type="entry name" value="RmlC_Cupin_sf"/>
</dbReference>
<keyword evidence="1" id="KW-0479">Metal-binding</keyword>
<dbReference type="InterPro" id="IPR014710">
    <property type="entry name" value="RmlC-like_jellyroll"/>
</dbReference>
<accession>A0ABS9CMM2</accession>
<dbReference type="SUPFAM" id="SSF51182">
    <property type="entry name" value="RmlC-like cupins"/>
    <property type="match status" value="1"/>
</dbReference>
<keyword evidence="2" id="KW-0862">Zinc</keyword>
<proteinExistence type="predicted"/>
<dbReference type="InterPro" id="IPR051804">
    <property type="entry name" value="Carb_Metab_Reg_Kinase/Isom"/>
</dbReference>
<evidence type="ECO:0008006" key="5">
    <source>
        <dbReference type="Google" id="ProtNLM"/>
    </source>
</evidence>
<keyword evidence="4" id="KW-1185">Reference proteome</keyword>
<organism evidence="3 4">
    <name type="scientific">Anaeromassilibacillus senegalensis</name>
    <dbReference type="NCBI Taxonomy" id="1673717"/>
    <lineage>
        <taxon>Bacteria</taxon>
        <taxon>Bacillati</taxon>
        <taxon>Bacillota</taxon>
        <taxon>Clostridia</taxon>
        <taxon>Eubacteriales</taxon>
        <taxon>Acutalibacteraceae</taxon>
        <taxon>Anaeromassilibacillus</taxon>
    </lineage>
</organism>
<sequence length="368" mass="40729">MALFEKNWYTVPWKLVPNKIVRYPGGREIDRFRGIYPGADDGRPEAWVGSDTRTVNAAEKGDPNDGCAEVILPDGSKRYLFEAVEANPEAALGAAHIARNGAHVGVLVKLLDAEKQLGLQTHPTRPYAKEWFNSDYGKEESWYVIGKREDSPETPYVYMGFKEGVTREMFEEAYDRGDIRAMEDCCHKIPVEVGDAFFIQAGLPHAIGCGCFVAEVQEPSDITVGAHKLSHGTPEEQAFHKERLLGCYIYNGADFEENLRRYRIEPKTLRAGDWGEESVVIGKSQTPYFSFTRLAAKAPVELQRTGTPQIVLVLSGSGALRCGETAMDIQKADELFIPYGAGAITLEPKEETVLLLCNPAGADYGETE</sequence>
<reference evidence="3 4" key="1">
    <citation type="submission" date="2020-12" db="EMBL/GenBank/DDBJ databases">
        <title>Whole genome sequences of gut porcine anaerobes.</title>
        <authorList>
            <person name="Kubasova T."/>
            <person name="Jahodarova E."/>
            <person name="Rychlik I."/>
        </authorList>
    </citation>
    <scope>NUCLEOTIDE SEQUENCE [LARGE SCALE GENOMIC DNA]</scope>
    <source>
        <strain evidence="3 4">An867</strain>
    </source>
</reference>
<protein>
    <recommendedName>
        <fullName evidence="5">Mannose-6-phosphate isomerase</fullName>
    </recommendedName>
</protein>
<evidence type="ECO:0000313" key="4">
    <source>
        <dbReference type="Proteomes" id="UP001299220"/>
    </source>
</evidence>
<dbReference type="Proteomes" id="UP001299220">
    <property type="component" value="Unassembled WGS sequence"/>
</dbReference>
<comment type="caution">
    <text evidence="3">The sequence shown here is derived from an EMBL/GenBank/DDBJ whole genome shotgun (WGS) entry which is preliminary data.</text>
</comment>
<dbReference type="RefSeq" id="WP_235323430.1">
    <property type="nucleotide sequence ID" value="NZ_JAFBIT010000002.1"/>
</dbReference>
<dbReference type="EMBL" id="JAFBIT010000002">
    <property type="protein sequence ID" value="MCF2652374.1"/>
    <property type="molecule type" value="Genomic_DNA"/>
</dbReference>
<dbReference type="PANTHER" id="PTHR42742:SF3">
    <property type="entry name" value="FRUCTOKINASE"/>
    <property type="match status" value="1"/>
</dbReference>
<evidence type="ECO:0000256" key="1">
    <source>
        <dbReference type="ARBA" id="ARBA00022723"/>
    </source>
</evidence>
<evidence type="ECO:0000313" key="3">
    <source>
        <dbReference type="EMBL" id="MCF2652374.1"/>
    </source>
</evidence>
<dbReference type="CDD" id="cd07010">
    <property type="entry name" value="cupin_PMI_type_I_N_bac"/>
    <property type="match status" value="1"/>
</dbReference>
<dbReference type="PANTHER" id="PTHR42742">
    <property type="entry name" value="TRANSCRIPTIONAL REPRESSOR MPRA"/>
    <property type="match status" value="1"/>
</dbReference>
<name>A0ABS9CMM2_9FIRM</name>
<gene>
    <name evidence="3" type="ORF">JQM67_07150</name>
</gene>
<dbReference type="Gene3D" id="2.60.120.10">
    <property type="entry name" value="Jelly Rolls"/>
    <property type="match status" value="2"/>
</dbReference>
<evidence type="ECO:0000256" key="2">
    <source>
        <dbReference type="ARBA" id="ARBA00022833"/>
    </source>
</evidence>